<keyword evidence="2" id="KW-1185">Reference proteome</keyword>
<comment type="caution">
    <text evidence="1">The sequence shown here is derived from an EMBL/GenBank/DDBJ whole genome shotgun (WGS) entry which is preliminary data.</text>
</comment>
<proteinExistence type="predicted"/>
<sequence>MIWKGPVVAVLRSGPCLDPSRLRDVSLAAYRDAVDFLGYYQKGQGSMIDAPGSRSNLAMQVMRERSGKVMGIRVNCLQDRSACAEPAFVPVAVPRAHPLFNLKGDDPLDAADVLGMSWVAKAYLHGAGRKQGETADGLVNPETRSLLRLDVVHRKWAAMRAHWNDIAVESVLVVNREYGDVPVDAVKVSASWCGRRYLAPLMTEDQAGETGVKCRVIDVIRKGADATIC</sequence>
<dbReference type="AlphaFoldDB" id="A0A161WJX1"/>
<evidence type="ECO:0000313" key="1">
    <source>
        <dbReference type="EMBL" id="KZL84918.1"/>
    </source>
</evidence>
<name>A0A161WJX1_COLIC</name>
<organism evidence="1 2">
    <name type="scientific">Colletotrichum incanum</name>
    <name type="common">Soybean anthracnose fungus</name>
    <dbReference type="NCBI Taxonomy" id="1573173"/>
    <lineage>
        <taxon>Eukaryota</taxon>
        <taxon>Fungi</taxon>
        <taxon>Dikarya</taxon>
        <taxon>Ascomycota</taxon>
        <taxon>Pezizomycotina</taxon>
        <taxon>Sordariomycetes</taxon>
        <taxon>Hypocreomycetidae</taxon>
        <taxon>Glomerellales</taxon>
        <taxon>Glomerellaceae</taxon>
        <taxon>Colletotrichum</taxon>
        <taxon>Colletotrichum spaethianum species complex</taxon>
    </lineage>
</organism>
<accession>A0A161WJX1</accession>
<protein>
    <submittedName>
        <fullName evidence="1">Mynd finger domain protein</fullName>
    </submittedName>
</protein>
<dbReference type="Proteomes" id="UP000076584">
    <property type="component" value="Unassembled WGS sequence"/>
</dbReference>
<gene>
    <name evidence="1" type="ORF">CI238_13355</name>
</gene>
<reference evidence="1 2" key="1">
    <citation type="submission" date="2015-06" db="EMBL/GenBank/DDBJ databases">
        <title>Survival trade-offs in plant roots during colonization by closely related pathogenic and mutualistic fungi.</title>
        <authorList>
            <person name="Hacquard S."/>
            <person name="Kracher B."/>
            <person name="Hiruma K."/>
            <person name="Weinman A."/>
            <person name="Muench P."/>
            <person name="Garrido Oter R."/>
            <person name="Ver Loren van Themaat E."/>
            <person name="Dallerey J.-F."/>
            <person name="Damm U."/>
            <person name="Henrissat B."/>
            <person name="Lespinet O."/>
            <person name="Thon M."/>
            <person name="Kemen E."/>
            <person name="McHardy A.C."/>
            <person name="Schulze-Lefert P."/>
            <person name="O'Connell R.J."/>
        </authorList>
    </citation>
    <scope>NUCLEOTIDE SEQUENCE [LARGE SCALE GENOMIC DNA]</scope>
    <source>
        <strain evidence="1 2">MAFF 238704</strain>
    </source>
</reference>
<evidence type="ECO:0000313" key="2">
    <source>
        <dbReference type="Proteomes" id="UP000076584"/>
    </source>
</evidence>
<dbReference type="EMBL" id="LFIW01000764">
    <property type="protein sequence ID" value="KZL84918.1"/>
    <property type="molecule type" value="Genomic_DNA"/>
</dbReference>